<organism evidence="2 3">
    <name type="scientific">Halioxenophilus aromaticivorans</name>
    <dbReference type="NCBI Taxonomy" id="1306992"/>
    <lineage>
        <taxon>Bacteria</taxon>
        <taxon>Pseudomonadati</taxon>
        <taxon>Pseudomonadota</taxon>
        <taxon>Gammaproteobacteria</taxon>
        <taxon>Alteromonadales</taxon>
        <taxon>Alteromonadaceae</taxon>
        <taxon>Halioxenophilus</taxon>
    </lineage>
</organism>
<feature type="domain" description="STAS" evidence="1">
    <location>
        <begin position="1"/>
        <end position="96"/>
    </location>
</feature>
<dbReference type="SUPFAM" id="SSF52091">
    <property type="entry name" value="SpoIIaa-like"/>
    <property type="match status" value="1"/>
</dbReference>
<reference evidence="3" key="1">
    <citation type="journal article" date="2019" name="Int. J. Syst. Evol. Microbiol.">
        <title>The Global Catalogue of Microorganisms (GCM) 10K type strain sequencing project: providing services to taxonomists for standard genome sequencing and annotation.</title>
        <authorList>
            <consortium name="The Broad Institute Genomics Platform"/>
            <consortium name="The Broad Institute Genome Sequencing Center for Infectious Disease"/>
            <person name="Wu L."/>
            <person name="Ma J."/>
        </authorList>
    </citation>
    <scope>NUCLEOTIDE SEQUENCE [LARGE SCALE GENOMIC DNA]</scope>
    <source>
        <strain evidence="3">JCM 19134</strain>
    </source>
</reference>
<evidence type="ECO:0000313" key="2">
    <source>
        <dbReference type="EMBL" id="GAA4942299.1"/>
    </source>
</evidence>
<sequence>MADKTTFSCGDSLDIQQVSSLYKRLQKSVEKAINIELKADLVAKADTAGLQMFVSLRQELKALGGDIIWKKPSDELLQAAKLLGLTVSLGLPVAAE</sequence>
<keyword evidence="3" id="KW-1185">Reference proteome</keyword>
<dbReference type="EMBL" id="BAABLX010000016">
    <property type="protein sequence ID" value="GAA4942299.1"/>
    <property type="molecule type" value="Genomic_DNA"/>
</dbReference>
<dbReference type="Pfam" id="PF13466">
    <property type="entry name" value="STAS_2"/>
    <property type="match status" value="1"/>
</dbReference>
<dbReference type="AlphaFoldDB" id="A0AAV3U216"/>
<protein>
    <recommendedName>
        <fullName evidence="1">STAS domain-containing protein</fullName>
    </recommendedName>
</protein>
<dbReference type="Gene3D" id="3.30.750.24">
    <property type="entry name" value="STAS domain"/>
    <property type="match status" value="1"/>
</dbReference>
<dbReference type="InterPro" id="IPR002645">
    <property type="entry name" value="STAS_dom"/>
</dbReference>
<comment type="caution">
    <text evidence="2">The sequence shown here is derived from an EMBL/GenBank/DDBJ whole genome shotgun (WGS) entry which is preliminary data.</text>
</comment>
<dbReference type="Proteomes" id="UP001409585">
    <property type="component" value="Unassembled WGS sequence"/>
</dbReference>
<dbReference type="InterPro" id="IPR036513">
    <property type="entry name" value="STAS_dom_sf"/>
</dbReference>
<gene>
    <name evidence="2" type="ORF">GCM10025791_20920</name>
</gene>
<dbReference type="InterPro" id="IPR052746">
    <property type="entry name" value="MlaB_ABC_Transporter"/>
</dbReference>
<dbReference type="InterPro" id="IPR058548">
    <property type="entry name" value="MlaB-like_STAS"/>
</dbReference>
<dbReference type="PANTHER" id="PTHR35849:SF2">
    <property type="entry name" value="BLR2341 PROTEIN"/>
    <property type="match status" value="1"/>
</dbReference>
<evidence type="ECO:0000313" key="3">
    <source>
        <dbReference type="Proteomes" id="UP001409585"/>
    </source>
</evidence>
<dbReference type="PROSITE" id="PS50801">
    <property type="entry name" value="STAS"/>
    <property type="match status" value="1"/>
</dbReference>
<name>A0AAV3U216_9ALTE</name>
<dbReference type="PANTHER" id="PTHR35849">
    <property type="entry name" value="BLR2341 PROTEIN"/>
    <property type="match status" value="1"/>
</dbReference>
<evidence type="ECO:0000259" key="1">
    <source>
        <dbReference type="PROSITE" id="PS50801"/>
    </source>
</evidence>
<accession>A0AAV3U216</accession>
<proteinExistence type="predicted"/>
<dbReference type="RefSeq" id="WP_345421302.1">
    <property type="nucleotide sequence ID" value="NZ_AP031496.1"/>
</dbReference>